<name>A0A4V2YX44_9ACTN</name>
<dbReference type="RefSeq" id="WP_132195478.1">
    <property type="nucleotide sequence ID" value="NZ_SMKY01000024.1"/>
</dbReference>
<proteinExistence type="predicted"/>
<protein>
    <submittedName>
        <fullName evidence="1">Uncharacterized protein</fullName>
    </submittedName>
</protein>
<comment type="caution">
    <text evidence="1">The sequence shown here is derived from an EMBL/GenBank/DDBJ whole genome shotgun (WGS) entry which is preliminary data.</text>
</comment>
<dbReference type="AlphaFoldDB" id="A0A4V2YX44"/>
<organism evidence="1 2">
    <name type="scientific">Actinomadura darangshiensis</name>
    <dbReference type="NCBI Taxonomy" id="705336"/>
    <lineage>
        <taxon>Bacteria</taxon>
        <taxon>Bacillati</taxon>
        <taxon>Actinomycetota</taxon>
        <taxon>Actinomycetes</taxon>
        <taxon>Streptosporangiales</taxon>
        <taxon>Thermomonosporaceae</taxon>
        <taxon>Actinomadura</taxon>
    </lineage>
</organism>
<sequence length="402" mass="43244">MSSELPPPSLHAPLTDQQKRLLQVVYDGFSARASWPVWQYVDLRLDAEDIDAEAVLASLPRLAEGWPGVASYGLVSTSDSGPHLRTTTVLRLTAAGLRLIPGTEPLQSAFLAAIQLMTERERAIQPDPTKEVLAHVDSEDVKSRLWSHAGKAGGPPPSDLVLAAVGTLLANEPLRAWSGLGTRAGGGWQMRLLTGLGGIRAMRGVESIDEYVERILQLLTPAPNPTPPRPVGHMDLPQAIDYLDVVWKLKTGQRLFAGLHMANCARLAQPCASEEEFNPAMSALAEVFACVVPIGRMSPPRTGALSALKDALPEGLAFEGKGRIKDSIDTLRKVVVIRNGQQHGDAKSKAVTAYRDLGISYPPYDPGHTWTALVIIAQGAVDAIREEIQAGLPDWSPPTNTT</sequence>
<dbReference type="OrthoDB" id="3365750at2"/>
<dbReference type="EMBL" id="SMKY01000024">
    <property type="protein sequence ID" value="TDD87357.1"/>
    <property type="molecule type" value="Genomic_DNA"/>
</dbReference>
<reference evidence="1 2" key="1">
    <citation type="submission" date="2019-03" db="EMBL/GenBank/DDBJ databases">
        <title>Draft genome sequences of novel Actinobacteria.</title>
        <authorList>
            <person name="Sahin N."/>
            <person name="Ay H."/>
            <person name="Saygin H."/>
        </authorList>
    </citation>
    <scope>NUCLEOTIDE SEQUENCE [LARGE SCALE GENOMIC DNA]</scope>
    <source>
        <strain evidence="1 2">DSM 45941</strain>
    </source>
</reference>
<evidence type="ECO:0000313" key="2">
    <source>
        <dbReference type="Proteomes" id="UP000295578"/>
    </source>
</evidence>
<accession>A0A4V2YX44</accession>
<evidence type="ECO:0000313" key="1">
    <source>
        <dbReference type="EMBL" id="TDD87357.1"/>
    </source>
</evidence>
<gene>
    <name evidence="1" type="ORF">E1293_08095</name>
</gene>
<keyword evidence="2" id="KW-1185">Reference proteome</keyword>
<dbReference type="Proteomes" id="UP000295578">
    <property type="component" value="Unassembled WGS sequence"/>
</dbReference>